<dbReference type="Gene3D" id="3.40.50.1360">
    <property type="match status" value="1"/>
</dbReference>
<dbReference type="CDD" id="cd01399">
    <property type="entry name" value="GlcN6P_deaminase"/>
    <property type="match status" value="1"/>
</dbReference>
<dbReference type="KEGG" id="ock:EXM22_16965"/>
<dbReference type="InterPro" id="IPR037171">
    <property type="entry name" value="NagB/RpiA_transferase-like"/>
</dbReference>
<dbReference type="Pfam" id="PF01182">
    <property type="entry name" value="Glucosamine_iso"/>
    <property type="match status" value="1"/>
</dbReference>
<dbReference type="GO" id="GO:0005975">
    <property type="term" value="P:carbohydrate metabolic process"/>
    <property type="evidence" value="ECO:0007669"/>
    <property type="project" value="InterPro"/>
</dbReference>
<gene>
    <name evidence="2" type="ORF">EXM22_16965</name>
</gene>
<dbReference type="GO" id="GO:0004342">
    <property type="term" value="F:glucosamine-6-phosphate deaminase activity"/>
    <property type="evidence" value="ECO:0007669"/>
    <property type="project" value="InterPro"/>
</dbReference>
<evidence type="ECO:0000259" key="1">
    <source>
        <dbReference type="Pfam" id="PF01182"/>
    </source>
</evidence>
<accession>A0A5C1QQT3</accession>
<proteinExistence type="predicted"/>
<reference evidence="2 3" key="1">
    <citation type="submission" date="2019-02" db="EMBL/GenBank/DDBJ databases">
        <title>Complete Genome Sequence and Methylome Analysis of free living Spirochaetas.</title>
        <authorList>
            <person name="Fomenkov A."/>
            <person name="Dubinina G."/>
            <person name="Leshcheva N."/>
            <person name="Mikheeva N."/>
            <person name="Grabovich M."/>
            <person name="Vincze T."/>
            <person name="Roberts R.J."/>
        </authorList>
    </citation>
    <scope>NUCLEOTIDE SEQUENCE [LARGE SCALE GENOMIC DNA]</scope>
    <source>
        <strain evidence="2 3">K2</strain>
    </source>
</reference>
<dbReference type="InterPro" id="IPR004547">
    <property type="entry name" value="Glucosamine6P_isomerase"/>
</dbReference>
<dbReference type="PANTHER" id="PTHR11280">
    <property type="entry name" value="GLUCOSAMINE-6-PHOSPHATE ISOMERASE"/>
    <property type="match status" value="1"/>
</dbReference>
<dbReference type="SUPFAM" id="SSF100950">
    <property type="entry name" value="NagB/RpiA/CoA transferase-like"/>
    <property type="match status" value="1"/>
</dbReference>
<evidence type="ECO:0000313" key="2">
    <source>
        <dbReference type="EMBL" id="QEN09589.1"/>
    </source>
</evidence>
<dbReference type="InterPro" id="IPR006148">
    <property type="entry name" value="Glc/Gal-6P_isomerase"/>
</dbReference>
<dbReference type="Proteomes" id="UP000324209">
    <property type="component" value="Chromosome"/>
</dbReference>
<dbReference type="RefSeq" id="WP_149487663.1">
    <property type="nucleotide sequence ID" value="NZ_CP036150.1"/>
</dbReference>
<dbReference type="GO" id="GO:0005737">
    <property type="term" value="C:cytoplasm"/>
    <property type="evidence" value="ECO:0007669"/>
    <property type="project" value="TreeGrafter"/>
</dbReference>
<organism evidence="2 3">
    <name type="scientific">Oceanispirochaeta crateris</name>
    <dbReference type="NCBI Taxonomy" id="2518645"/>
    <lineage>
        <taxon>Bacteria</taxon>
        <taxon>Pseudomonadati</taxon>
        <taxon>Spirochaetota</taxon>
        <taxon>Spirochaetia</taxon>
        <taxon>Spirochaetales</taxon>
        <taxon>Spirochaetaceae</taxon>
        <taxon>Oceanispirochaeta</taxon>
    </lineage>
</organism>
<keyword evidence="3" id="KW-1185">Reference proteome</keyword>
<dbReference type="GO" id="GO:0019262">
    <property type="term" value="P:N-acetylneuraminate catabolic process"/>
    <property type="evidence" value="ECO:0007669"/>
    <property type="project" value="TreeGrafter"/>
</dbReference>
<dbReference type="AlphaFoldDB" id="A0A5C1QQT3"/>
<feature type="domain" description="Glucosamine/galactosamine-6-phosphate isomerase" evidence="1">
    <location>
        <begin position="20"/>
        <end position="239"/>
    </location>
</feature>
<dbReference type="GO" id="GO:0006043">
    <property type="term" value="P:glucosamine catabolic process"/>
    <property type="evidence" value="ECO:0007669"/>
    <property type="project" value="TreeGrafter"/>
</dbReference>
<sequence length="265" mass="29783">MPEIMKQASIGKLRAQVFNDRNSMGEAVVQDVTEVLLSLLETKATVNILFGAAPSQQEVLEGLRLSNLIPWERINAFHMDEYIGLDREAPQGFGNFLDRALFKHVPFQNVFYLKGYEGDMQDECQRYSELLKQYPLDIVLMGIGENGHLAFNDPPVADFEDPCAVKIVVLDQVCRQQQVNDGCFKSLDEVPKQALTITIPELVRPEYLFCTVPDVRKEKAVRMTLTGNISESCPASILRNVPSKLYLDKESGACLLENQDEGVLK</sequence>
<evidence type="ECO:0000313" key="3">
    <source>
        <dbReference type="Proteomes" id="UP000324209"/>
    </source>
</evidence>
<dbReference type="EMBL" id="CP036150">
    <property type="protein sequence ID" value="QEN09589.1"/>
    <property type="molecule type" value="Genomic_DNA"/>
</dbReference>
<protein>
    <submittedName>
        <fullName evidence="2">Glucosamine-6-phosphate deaminase</fullName>
    </submittedName>
</protein>
<dbReference type="OrthoDB" id="9791139at2"/>
<dbReference type="GO" id="GO:0042802">
    <property type="term" value="F:identical protein binding"/>
    <property type="evidence" value="ECO:0007669"/>
    <property type="project" value="TreeGrafter"/>
</dbReference>
<dbReference type="GO" id="GO:0006046">
    <property type="term" value="P:N-acetylglucosamine catabolic process"/>
    <property type="evidence" value="ECO:0007669"/>
    <property type="project" value="TreeGrafter"/>
</dbReference>
<name>A0A5C1QQT3_9SPIO</name>
<dbReference type="PANTHER" id="PTHR11280:SF6">
    <property type="entry name" value="GLUCOSAMINE-6-PHOSPHATE ISOMERASE NAGB"/>
    <property type="match status" value="1"/>
</dbReference>